<evidence type="ECO:0008006" key="12">
    <source>
        <dbReference type="Google" id="ProtNLM"/>
    </source>
</evidence>
<dbReference type="InterPro" id="IPR049448">
    <property type="entry name" value="ACAD9/ACADV-like_C"/>
</dbReference>
<comment type="subcellular location">
    <subcellularLocation>
        <location evidence="2">Mitochondrion</location>
    </subcellularLocation>
</comment>
<reference evidence="10" key="1">
    <citation type="submission" date="2021-03" db="EMBL/GenBank/DDBJ databases">
        <title>Chromosome level genome of the anhydrobiotic midge Polypedilum vanderplanki.</title>
        <authorList>
            <person name="Yoshida Y."/>
            <person name="Kikawada T."/>
            <person name="Gusev O."/>
        </authorList>
    </citation>
    <scope>NUCLEOTIDE SEQUENCE</scope>
    <source>
        <strain evidence="10">NIAS01</strain>
        <tissue evidence="10">Whole body or cell culture</tissue>
    </source>
</reference>
<comment type="cofactor">
    <cofactor evidence="1">
        <name>FAD</name>
        <dbReference type="ChEBI" id="CHEBI:57692"/>
    </cofactor>
</comment>
<feature type="domain" description="ACAD9/ACADV-like C-terminal" evidence="9">
    <location>
        <begin position="493"/>
        <end position="612"/>
    </location>
</feature>
<evidence type="ECO:0000256" key="1">
    <source>
        <dbReference type="ARBA" id="ARBA00001974"/>
    </source>
</evidence>
<feature type="domain" description="Acyl-CoA oxidase/dehydrogenase middle" evidence="8">
    <location>
        <begin position="195"/>
        <end position="278"/>
    </location>
</feature>
<dbReference type="InterPro" id="IPR009100">
    <property type="entry name" value="AcylCoA_DH/oxidase_NM_dom_sf"/>
</dbReference>
<evidence type="ECO:0000256" key="7">
    <source>
        <dbReference type="ARBA" id="ARBA00023128"/>
    </source>
</evidence>
<evidence type="ECO:0000259" key="8">
    <source>
        <dbReference type="Pfam" id="PF02770"/>
    </source>
</evidence>
<evidence type="ECO:0000313" key="11">
    <source>
        <dbReference type="Proteomes" id="UP001107558"/>
    </source>
</evidence>
<keyword evidence="11" id="KW-1185">Reference proteome</keyword>
<name>A0A9J6CR03_POLVA</name>
<gene>
    <name evidence="10" type="ORF">PVAND_013671</name>
</gene>
<dbReference type="OrthoDB" id="354at2759"/>
<dbReference type="InterPro" id="IPR036250">
    <property type="entry name" value="AcylCo_DH-like_C"/>
</dbReference>
<accession>A0A9J6CR03</accession>
<evidence type="ECO:0000256" key="3">
    <source>
        <dbReference type="ARBA" id="ARBA00022630"/>
    </source>
</evidence>
<evidence type="ECO:0000256" key="4">
    <source>
        <dbReference type="ARBA" id="ARBA00022827"/>
    </source>
</evidence>
<dbReference type="GO" id="GO:0005739">
    <property type="term" value="C:mitochondrion"/>
    <property type="evidence" value="ECO:0007669"/>
    <property type="project" value="UniProtKB-SubCell"/>
</dbReference>
<dbReference type="Pfam" id="PF02770">
    <property type="entry name" value="Acyl-CoA_dh_M"/>
    <property type="match status" value="1"/>
</dbReference>
<keyword evidence="4" id="KW-0274">FAD</keyword>
<keyword evidence="6" id="KW-0560">Oxidoreductase</keyword>
<evidence type="ECO:0000256" key="5">
    <source>
        <dbReference type="ARBA" id="ARBA00022946"/>
    </source>
</evidence>
<proteinExistence type="predicted"/>
<evidence type="ECO:0000256" key="2">
    <source>
        <dbReference type="ARBA" id="ARBA00004173"/>
    </source>
</evidence>
<dbReference type="Proteomes" id="UP001107558">
    <property type="component" value="Chromosome 1"/>
</dbReference>
<comment type="caution">
    <text evidence="10">The sequence shown here is derived from an EMBL/GenBank/DDBJ whole genome shotgun (WGS) entry which is preliminary data.</text>
</comment>
<evidence type="ECO:0000256" key="6">
    <source>
        <dbReference type="ARBA" id="ARBA00023002"/>
    </source>
</evidence>
<dbReference type="InterPro" id="IPR046373">
    <property type="entry name" value="Acyl-CoA_Oxase/DH_mid-dom_sf"/>
</dbReference>
<dbReference type="Pfam" id="PF21343">
    <property type="entry name" value="ACAD9-ACADV_C"/>
    <property type="match status" value="1"/>
</dbReference>
<evidence type="ECO:0000259" key="9">
    <source>
        <dbReference type="Pfam" id="PF21343"/>
    </source>
</evidence>
<dbReference type="GO" id="GO:0050660">
    <property type="term" value="F:flavin adenine dinucleotide binding"/>
    <property type="evidence" value="ECO:0007669"/>
    <property type="project" value="InterPro"/>
</dbReference>
<evidence type="ECO:0000313" key="10">
    <source>
        <dbReference type="EMBL" id="KAG5684437.1"/>
    </source>
</evidence>
<dbReference type="InterPro" id="IPR006091">
    <property type="entry name" value="Acyl-CoA_Oxase/DH_mid-dom"/>
</dbReference>
<keyword evidence="3" id="KW-0285">Flavoprotein</keyword>
<dbReference type="EMBL" id="JADBJN010000001">
    <property type="protein sequence ID" value="KAG5684437.1"/>
    <property type="molecule type" value="Genomic_DNA"/>
</dbReference>
<dbReference type="GO" id="GO:0003995">
    <property type="term" value="F:acyl-CoA dehydrogenase activity"/>
    <property type="evidence" value="ECO:0007669"/>
    <property type="project" value="TreeGrafter"/>
</dbReference>
<dbReference type="Gene3D" id="2.40.110.10">
    <property type="entry name" value="Butyryl-CoA Dehydrogenase, subunit A, domain 2"/>
    <property type="match status" value="1"/>
</dbReference>
<protein>
    <recommendedName>
        <fullName evidence="12">Acyl-CoA dehydrogenase</fullName>
    </recommendedName>
</protein>
<organism evidence="10 11">
    <name type="scientific">Polypedilum vanderplanki</name>
    <name type="common">Sleeping chironomid midge</name>
    <dbReference type="NCBI Taxonomy" id="319348"/>
    <lineage>
        <taxon>Eukaryota</taxon>
        <taxon>Metazoa</taxon>
        <taxon>Ecdysozoa</taxon>
        <taxon>Arthropoda</taxon>
        <taxon>Hexapoda</taxon>
        <taxon>Insecta</taxon>
        <taxon>Pterygota</taxon>
        <taxon>Neoptera</taxon>
        <taxon>Endopterygota</taxon>
        <taxon>Diptera</taxon>
        <taxon>Nematocera</taxon>
        <taxon>Chironomoidea</taxon>
        <taxon>Chironomidae</taxon>
        <taxon>Chironominae</taxon>
        <taxon>Polypedilum</taxon>
        <taxon>Polypedilum</taxon>
    </lineage>
</organism>
<dbReference type="SUPFAM" id="SSF56645">
    <property type="entry name" value="Acyl-CoA dehydrogenase NM domain-like"/>
    <property type="match status" value="1"/>
</dbReference>
<dbReference type="Gene3D" id="1.10.540.10">
    <property type="entry name" value="Acyl-CoA dehydrogenase/oxidase, N-terminal domain"/>
    <property type="match status" value="1"/>
</dbReference>
<dbReference type="Gene3D" id="1.20.140.10">
    <property type="entry name" value="Butyryl-CoA Dehydrogenase, subunit A, domain 3"/>
    <property type="match status" value="2"/>
</dbReference>
<dbReference type="InterPro" id="IPR037069">
    <property type="entry name" value="AcylCoA_DH/ox_N_sf"/>
</dbReference>
<sequence>MLKIIKTNKNSLVKSLYRYISVTSIDRQGVEVTQFKEKYDAVKIPEKKLAKEPLVKNFFVAKVDHELMAYPEAFFDTNVLNHATARKEMYQNYLKNEIFSNPGDGKNIYKLCNYGSFNCDAMLTTDQFYTYSEAESNNLTYNYFLSTHRIVGETILNEKNESLMSKYLPKMSRGELIGTICLSEKVPPIKENRPFNTFARETDNDTWIINGEKSHVLINDLGSTLFLVVASIESTDRDGDFLEKPALFLIDGTAHGVSIENTHTTVGLNEKGFQAVSLKFNNVEIPKENFISENLRSSINILNQMRLNIGLLAVNGIMKPIINKLTDFCINTRIQNIHFKDVDTIKERIGQLSASCYALESMIYLTAGLKDIYQDQDIDVECAIVKLFTVQTLTQFISAPAFTVGPLTTIIDEGYEKYIRDAIQLIGTEEPIETLRQFIGLSGMSHAGKEFNELVKKKRNILDHPFFFFNRLKHEISIEDPKLKLELWHYLHPSLRPAANYLEASVYRLRASIEILLGRYGTQIFNHPSEIASVADIAMMCYAIFASSSRASRSYCVGIRNGDQEMFLSNAFGYDLSLRVKELARNIDRGEYGTSMHTYKFVGEKLLENKKYHFEHPTTRNF</sequence>
<dbReference type="PANTHER" id="PTHR43884">
    <property type="entry name" value="ACYL-COA DEHYDROGENASE"/>
    <property type="match status" value="1"/>
</dbReference>
<keyword evidence="5" id="KW-0809">Transit peptide</keyword>
<keyword evidence="7" id="KW-0496">Mitochondrion</keyword>
<dbReference type="SUPFAM" id="SSF47203">
    <property type="entry name" value="Acyl-CoA dehydrogenase C-terminal domain-like"/>
    <property type="match status" value="1"/>
</dbReference>
<dbReference type="AlphaFoldDB" id="A0A9J6CR03"/>
<dbReference type="PANTHER" id="PTHR43884:SF9">
    <property type="entry name" value="COMPLEX I ASSEMBLY FACTOR ACAD9, MITOCHONDRIAL"/>
    <property type="match status" value="1"/>
</dbReference>